<feature type="domain" description="RING-type" evidence="13">
    <location>
        <begin position="106"/>
        <end position="368"/>
    </location>
</feature>
<evidence type="ECO:0000313" key="14">
    <source>
        <dbReference type="EMBL" id="ORY87630.1"/>
    </source>
</evidence>
<dbReference type="GeneID" id="63783768"/>
<dbReference type="Pfam" id="PF13639">
    <property type="entry name" value="zf-RING_2"/>
    <property type="match status" value="1"/>
</dbReference>
<dbReference type="GO" id="GO:0061630">
    <property type="term" value="F:ubiquitin protein ligase activity"/>
    <property type="evidence" value="ECO:0007669"/>
    <property type="project" value="UniProtKB-EC"/>
</dbReference>
<keyword evidence="5" id="KW-0479">Metal-binding</keyword>
<evidence type="ECO:0000259" key="12">
    <source>
        <dbReference type="PROSITE" id="PS50089"/>
    </source>
</evidence>
<dbReference type="Pfam" id="PF05773">
    <property type="entry name" value="RWD"/>
    <property type="match status" value="1"/>
</dbReference>
<dbReference type="STRING" id="56484.A0A1Y2FUE1"/>
<dbReference type="Pfam" id="PF01485">
    <property type="entry name" value="IBR"/>
    <property type="match status" value="1"/>
</dbReference>
<comment type="caution">
    <text evidence="14">The sequence shown here is derived from an EMBL/GenBank/DDBJ whole genome shotgun (WGS) entry which is preliminary data.</text>
</comment>
<dbReference type="PROSITE" id="PS00518">
    <property type="entry name" value="ZF_RING_1"/>
    <property type="match status" value="1"/>
</dbReference>
<evidence type="ECO:0000256" key="5">
    <source>
        <dbReference type="ARBA" id="ARBA00022723"/>
    </source>
</evidence>
<dbReference type="SUPFAM" id="SSF54495">
    <property type="entry name" value="UBC-like"/>
    <property type="match status" value="1"/>
</dbReference>
<dbReference type="InterPro" id="IPR002867">
    <property type="entry name" value="IBR_dom"/>
</dbReference>
<dbReference type="OMA" id="SVKWLEP"/>
<dbReference type="EMBL" id="MCFI01000001">
    <property type="protein sequence ID" value="ORY87630.1"/>
    <property type="molecule type" value="Genomic_DNA"/>
</dbReference>
<reference evidence="14 15" key="1">
    <citation type="submission" date="2016-07" db="EMBL/GenBank/DDBJ databases">
        <title>Pervasive Adenine N6-methylation of Active Genes in Fungi.</title>
        <authorList>
            <consortium name="DOE Joint Genome Institute"/>
            <person name="Mondo S.J."/>
            <person name="Dannebaum R.O."/>
            <person name="Kuo R.C."/>
            <person name="Labutti K."/>
            <person name="Haridas S."/>
            <person name="Kuo A."/>
            <person name="Salamov A."/>
            <person name="Ahrendt S.R."/>
            <person name="Lipzen A."/>
            <person name="Sullivan W."/>
            <person name="Andreopoulos W.B."/>
            <person name="Clum A."/>
            <person name="Lindquist E."/>
            <person name="Daum C."/>
            <person name="Ramamoorthy G.K."/>
            <person name="Gryganskyi A."/>
            <person name="Culley D."/>
            <person name="Magnuson J.K."/>
            <person name="James T.Y."/>
            <person name="O'Malley M.A."/>
            <person name="Stajich J.E."/>
            <person name="Spatafora J.W."/>
            <person name="Visel A."/>
            <person name="Grigoriev I.V."/>
        </authorList>
    </citation>
    <scope>NUCLEOTIDE SEQUENCE [LARGE SCALE GENOMIC DNA]</scope>
    <source>
        <strain evidence="14 15">12-1054</strain>
    </source>
</reference>
<dbReference type="InterPro" id="IPR006575">
    <property type="entry name" value="RWD_dom"/>
</dbReference>
<accession>A0A1Y2FUE1</accession>
<dbReference type="OrthoDB" id="1431934at2759"/>
<evidence type="ECO:0000256" key="9">
    <source>
        <dbReference type="ARBA" id="ARBA00022833"/>
    </source>
</evidence>
<dbReference type="Gene3D" id="3.10.110.10">
    <property type="entry name" value="Ubiquitin Conjugating Enzyme"/>
    <property type="match status" value="1"/>
</dbReference>
<dbReference type="InterPro" id="IPR047548">
    <property type="entry name" value="Rcat_RBR_RNF14"/>
</dbReference>
<dbReference type="GO" id="GO:0008270">
    <property type="term" value="F:zinc ion binding"/>
    <property type="evidence" value="ECO:0007669"/>
    <property type="project" value="UniProtKB-KW"/>
</dbReference>
<evidence type="ECO:0000256" key="1">
    <source>
        <dbReference type="ARBA" id="ARBA00001798"/>
    </source>
</evidence>
<dbReference type="InterPro" id="IPR013083">
    <property type="entry name" value="Znf_RING/FYVE/PHD"/>
</dbReference>
<organism evidence="14 15">
    <name type="scientific">Protomyces lactucae-debilis</name>
    <dbReference type="NCBI Taxonomy" id="2754530"/>
    <lineage>
        <taxon>Eukaryota</taxon>
        <taxon>Fungi</taxon>
        <taxon>Dikarya</taxon>
        <taxon>Ascomycota</taxon>
        <taxon>Taphrinomycotina</taxon>
        <taxon>Taphrinomycetes</taxon>
        <taxon>Taphrinales</taxon>
        <taxon>Protomycetaceae</taxon>
        <taxon>Protomyces</taxon>
    </lineage>
</organism>
<dbReference type="Gene3D" id="1.20.120.1750">
    <property type="match status" value="1"/>
</dbReference>
<comment type="pathway">
    <text evidence="2">Protein modification; protein ubiquitination.</text>
</comment>
<evidence type="ECO:0000256" key="6">
    <source>
        <dbReference type="ARBA" id="ARBA00022737"/>
    </source>
</evidence>
<dbReference type="Gene3D" id="2.20.25.20">
    <property type="match status" value="1"/>
</dbReference>
<keyword evidence="4" id="KW-0808">Transferase</keyword>
<dbReference type="InterPro" id="IPR044066">
    <property type="entry name" value="TRIAD_supradom"/>
</dbReference>
<dbReference type="Proteomes" id="UP000193685">
    <property type="component" value="Unassembled WGS sequence"/>
</dbReference>
<dbReference type="CDD" id="cd20354">
    <property type="entry name" value="Rcat_RBR_RNF14"/>
    <property type="match status" value="1"/>
</dbReference>
<dbReference type="Gene3D" id="3.30.40.10">
    <property type="entry name" value="Zinc/RING finger domain, C3HC4 (zinc finger)"/>
    <property type="match status" value="1"/>
</dbReference>
<gene>
    <name evidence="14" type="ORF">BCR37DRAFT_335103</name>
</gene>
<keyword evidence="6" id="KW-0677">Repeat</keyword>
<dbReference type="PANTHER" id="PTHR11685">
    <property type="entry name" value="RBR FAMILY RING FINGER AND IBR DOMAIN-CONTAINING"/>
    <property type="match status" value="1"/>
</dbReference>
<proteinExistence type="inferred from homology"/>
<dbReference type="SMART" id="SM00184">
    <property type="entry name" value="RING"/>
    <property type="match status" value="1"/>
</dbReference>
<evidence type="ECO:0000256" key="3">
    <source>
        <dbReference type="ARBA" id="ARBA00012251"/>
    </source>
</evidence>
<comment type="similarity">
    <text evidence="10">Belongs to the RBR family. RNF14 subfamily.</text>
</comment>
<evidence type="ECO:0000259" key="13">
    <source>
        <dbReference type="PROSITE" id="PS51873"/>
    </source>
</evidence>
<dbReference type="PROSITE" id="PS51873">
    <property type="entry name" value="TRIAD"/>
    <property type="match status" value="1"/>
</dbReference>
<dbReference type="InterPro" id="IPR001841">
    <property type="entry name" value="Znf_RING"/>
</dbReference>
<evidence type="ECO:0000256" key="4">
    <source>
        <dbReference type="ARBA" id="ARBA00022679"/>
    </source>
</evidence>
<dbReference type="AlphaFoldDB" id="A0A1Y2FUE1"/>
<dbReference type="SUPFAM" id="SSF57850">
    <property type="entry name" value="RING/U-box"/>
    <property type="match status" value="3"/>
</dbReference>
<feature type="non-terminal residue" evidence="14">
    <location>
        <position position="370"/>
    </location>
</feature>
<dbReference type="GO" id="GO:0016567">
    <property type="term" value="P:protein ubiquitination"/>
    <property type="evidence" value="ECO:0007669"/>
    <property type="project" value="InterPro"/>
</dbReference>
<dbReference type="RefSeq" id="XP_040728125.1">
    <property type="nucleotide sequence ID" value="XM_040867169.1"/>
</dbReference>
<keyword evidence="8" id="KW-0833">Ubl conjugation pathway</keyword>
<dbReference type="PROSITE" id="PS50089">
    <property type="entry name" value="ZF_RING_2"/>
    <property type="match status" value="1"/>
</dbReference>
<keyword evidence="15" id="KW-1185">Reference proteome</keyword>
<comment type="catalytic activity">
    <reaction evidence="1">
        <text>[E2 ubiquitin-conjugating enzyme]-S-ubiquitinyl-L-cysteine + [acceptor protein]-L-lysine = [E2 ubiquitin-conjugating enzyme]-L-cysteine + [acceptor protein]-N(6)-ubiquitinyl-L-lysine.</text>
        <dbReference type="EC" id="2.3.2.31"/>
    </reaction>
</comment>
<dbReference type="InterPro" id="IPR016135">
    <property type="entry name" value="UBQ-conjugating_enzyme/RWD"/>
</dbReference>
<protein>
    <recommendedName>
        <fullName evidence="3">RBR-type E3 ubiquitin transferase</fullName>
        <ecNumber evidence="3">2.3.2.31</ecNumber>
    </recommendedName>
</protein>
<evidence type="ECO:0000256" key="11">
    <source>
        <dbReference type="PROSITE-ProRule" id="PRU00175"/>
    </source>
</evidence>
<keyword evidence="7 11" id="KW-0863">Zinc-finger</keyword>
<dbReference type="EC" id="2.3.2.31" evidence="3"/>
<dbReference type="CDD" id="cd23820">
    <property type="entry name" value="RWD_RNF14"/>
    <property type="match status" value="1"/>
</dbReference>
<keyword evidence="9" id="KW-0862">Zinc</keyword>
<feature type="non-terminal residue" evidence="14">
    <location>
        <position position="1"/>
    </location>
</feature>
<evidence type="ECO:0000256" key="8">
    <source>
        <dbReference type="ARBA" id="ARBA00022786"/>
    </source>
</evidence>
<dbReference type="Pfam" id="PF22191">
    <property type="entry name" value="IBR_1"/>
    <property type="match status" value="1"/>
</dbReference>
<dbReference type="InterPro" id="IPR017907">
    <property type="entry name" value="Znf_RING_CS"/>
</dbReference>
<dbReference type="InterPro" id="IPR031127">
    <property type="entry name" value="E3_UB_ligase_RBR"/>
</dbReference>
<sequence length="370" mass="41467">ITYLPPLRCHILVPDTYPVQSPPILRLDCVWLSSDALDALRDACLALWEPEMEVLFAMVDQLMQSACMAFDMLDLVQATIGPLQGILFPILKAHQEEAAQAVFDAQTYSCEICLDVKPGDACVALPCRHVFCRACLGDMFGLHIREGAVSLVRCPTCPLPKETPEASLRLDPDTLSARRMPVATLQKVVSADQVARYNHLSRKQELEALPSHTHCPRDWCATALPRDPDEKLVVCTACGYAFCADCSRTWHGISEPCRRLKLSYDLAEQYLALGDDLSGKGKLERLYGRKNLERLVRDMEDERLADTWRHENAQQCPNCESWVQKASGCNHMSCSVCRCHFCFLCGESLPVKNPYLHYGKGMVCAGRLFE</sequence>
<evidence type="ECO:0000256" key="10">
    <source>
        <dbReference type="ARBA" id="ARBA00044508"/>
    </source>
</evidence>
<evidence type="ECO:0000256" key="7">
    <source>
        <dbReference type="ARBA" id="ARBA00022771"/>
    </source>
</evidence>
<dbReference type="CDD" id="cd20341">
    <property type="entry name" value="BRcat_RBR_RNF14"/>
    <property type="match status" value="1"/>
</dbReference>
<evidence type="ECO:0000256" key="2">
    <source>
        <dbReference type="ARBA" id="ARBA00004906"/>
    </source>
</evidence>
<feature type="domain" description="RING-type" evidence="12">
    <location>
        <begin position="110"/>
        <end position="157"/>
    </location>
</feature>
<dbReference type="SMART" id="SM00647">
    <property type="entry name" value="IBR"/>
    <property type="match status" value="2"/>
</dbReference>
<evidence type="ECO:0000313" key="15">
    <source>
        <dbReference type="Proteomes" id="UP000193685"/>
    </source>
</evidence>
<name>A0A1Y2FUE1_PROLT</name>